<evidence type="ECO:0000313" key="4">
    <source>
        <dbReference type="EMBL" id="GGH01652.1"/>
    </source>
</evidence>
<accession>A0A917I1K9</accession>
<feature type="domain" description="Glycosyltransferase subfamily 4-like N-terminal" evidence="3">
    <location>
        <begin position="33"/>
        <end position="165"/>
    </location>
</feature>
<evidence type="ECO:0000259" key="3">
    <source>
        <dbReference type="Pfam" id="PF13439"/>
    </source>
</evidence>
<evidence type="ECO:0000313" key="5">
    <source>
        <dbReference type="Proteomes" id="UP000633278"/>
    </source>
</evidence>
<keyword evidence="1" id="KW-0808">Transferase</keyword>
<comment type="caution">
    <text evidence="4">The sequence shown here is derived from an EMBL/GenBank/DDBJ whole genome shotgun (WGS) entry which is preliminary data.</text>
</comment>
<dbReference type="Pfam" id="PF13439">
    <property type="entry name" value="Glyco_transf_4"/>
    <property type="match status" value="1"/>
</dbReference>
<dbReference type="GO" id="GO:0016757">
    <property type="term" value="F:glycosyltransferase activity"/>
    <property type="evidence" value="ECO:0007669"/>
    <property type="project" value="InterPro"/>
</dbReference>
<dbReference type="PANTHER" id="PTHR46401:SF2">
    <property type="entry name" value="GLYCOSYLTRANSFERASE WBBK-RELATED"/>
    <property type="match status" value="1"/>
</dbReference>
<reference evidence="4" key="2">
    <citation type="submission" date="2020-09" db="EMBL/GenBank/DDBJ databases">
        <authorList>
            <person name="Sun Q."/>
            <person name="Zhou Y."/>
        </authorList>
    </citation>
    <scope>NUCLEOTIDE SEQUENCE</scope>
    <source>
        <strain evidence="4">CGMCC 1.15763</strain>
    </source>
</reference>
<dbReference type="InterPro" id="IPR028098">
    <property type="entry name" value="Glyco_trans_4-like_N"/>
</dbReference>
<protein>
    <submittedName>
        <fullName evidence="4">Glycosyltransferase WbpH</fullName>
    </submittedName>
</protein>
<dbReference type="CDD" id="cd03794">
    <property type="entry name" value="GT4_WbuB-like"/>
    <property type="match status" value="1"/>
</dbReference>
<reference evidence="4" key="1">
    <citation type="journal article" date="2014" name="Int. J. Syst. Evol. Microbiol.">
        <title>Complete genome sequence of Corynebacterium casei LMG S-19264T (=DSM 44701T), isolated from a smear-ripened cheese.</title>
        <authorList>
            <consortium name="US DOE Joint Genome Institute (JGI-PGF)"/>
            <person name="Walter F."/>
            <person name="Albersmeier A."/>
            <person name="Kalinowski J."/>
            <person name="Ruckert C."/>
        </authorList>
    </citation>
    <scope>NUCLEOTIDE SEQUENCE</scope>
    <source>
        <strain evidence="4">CGMCC 1.15763</strain>
    </source>
</reference>
<dbReference type="InterPro" id="IPR001296">
    <property type="entry name" value="Glyco_trans_1"/>
</dbReference>
<evidence type="ECO:0000259" key="2">
    <source>
        <dbReference type="Pfam" id="PF00534"/>
    </source>
</evidence>
<evidence type="ECO:0000256" key="1">
    <source>
        <dbReference type="ARBA" id="ARBA00022679"/>
    </source>
</evidence>
<dbReference type="EMBL" id="BMJW01000002">
    <property type="protein sequence ID" value="GGH01652.1"/>
    <property type="molecule type" value="Genomic_DNA"/>
</dbReference>
<sequence>MKKKIKIAHLTSVHPRYDTRIFVKECSALAEIENYSVYLIVADEKEDEIVNRVKILSVGKKKGRLKRLVFSPRVVYKKALEIDANIYHIHDPELIPAGLKLKKKGKFVVFDAHEDFPKQLLGKPYLNKYIAKILALLIRLYEKRVFKKFDFIIAATPYIRNKVLKINKNCVDVNNYPIVEEFSGTSVWEDKKDQVCYTGGLTEARGIWEMVESLSYLNTTKLALAGRFFELEFEKKVKTNKSWDKVNELGYLNRKEVALVYKNSKAGLVTLHPLINYLDSLPVKMFEYMAAGIPVIASDIKLWKSIIEENECGVCVNPIDTKSIADAIDYVIKNPNESERMGKNGRQAVLEKFNWNIEKKKLINLYNNILR</sequence>
<dbReference type="RefSeq" id="WP_229664939.1">
    <property type="nucleotide sequence ID" value="NZ_BMJW01000002.1"/>
</dbReference>
<feature type="domain" description="Glycosyl transferase family 1" evidence="2">
    <location>
        <begin position="184"/>
        <end position="347"/>
    </location>
</feature>
<dbReference type="PANTHER" id="PTHR46401">
    <property type="entry name" value="GLYCOSYLTRANSFERASE WBBK-RELATED"/>
    <property type="match status" value="1"/>
</dbReference>
<keyword evidence="5" id="KW-1185">Reference proteome</keyword>
<dbReference type="AlphaFoldDB" id="A0A917I1K9"/>
<organism evidence="4 5">
    <name type="scientific">Polaribacter pacificus</name>
    <dbReference type="NCBI Taxonomy" id="1775173"/>
    <lineage>
        <taxon>Bacteria</taxon>
        <taxon>Pseudomonadati</taxon>
        <taxon>Bacteroidota</taxon>
        <taxon>Flavobacteriia</taxon>
        <taxon>Flavobacteriales</taxon>
        <taxon>Flavobacteriaceae</taxon>
    </lineage>
</organism>
<proteinExistence type="predicted"/>
<dbReference type="Pfam" id="PF00534">
    <property type="entry name" value="Glycos_transf_1"/>
    <property type="match status" value="1"/>
</dbReference>
<dbReference type="SUPFAM" id="SSF53756">
    <property type="entry name" value="UDP-Glycosyltransferase/glycogen phosphorylase"/>
    <property type="match status" value="1"/>
</dbReference>
<dbReference type="Proteomes" id="UP000633278">
    <property type="component" value="Unassembled WGS sequence"/>
</dbReference>
<name>A0A917I1K9_9FLAO</name>
<dbReference type="Gene3D" id="3.40.50.2000">
    <property type="entry name" value="Glycogen Phosphorylase B"/>
    <property type="match status" value="2"/>
</dbReference>
<gene>
    <name evidence="4" type="primary">wbpH</name>
    <name evidence="4" type="ORF">GCM10011416_20520</name>
</gene>